<feature type="non-terminal residue" evidence="2">
    <location>
        <position position="1"/>
    </location>
</feature>
<sequence length="65" mass="7655">GRRMWSLSKRSCGRARTLPERRPPSRPRSSRTCRRDGASTGKNWWTRWSCARRASFTARWCGKMP</sequence>
<evidence type="ECO:0000313" key="2">
    <source>
        <dbReference type="EMBL" id="CAE7684445.1"/>
    </source>
</evidence>
<dbReference type="EMBL" id="CAJNJA010033831">
    <property type="protein sequence ID" value="CAE7684445.1"/>
    <property type="molecule type" value="Genomic_DNA"/>
</dbReference>
<protein>
    <submittedName>
        <fullName evidence="2">Uncharacterized protein</fullName>
    </submittedName>
</protein>
<accession>A0A812WI16</accession>
<evidence type="ECO:0000313" key="3">
    <source>
        <dbReference type="Proteomes" id="UP000601435"/>
    </source>
</evidence>
<evidence type="ECO:0000256" key="1">
    <source>
        <dbReference type="SAM" id="MobiDB-lite"/>
    </source>
</evidence>
<dbReference type="Proteomes" id="UP000601435">
    <property type="component" value="Unassembled WGS sequence"/>
</dbReference>
<dbReference type="AlphaFoldDB" id="A0A812WI16"/>
<comment type="caution">
    <text evidence="2">The sequence shown here is derived from an EMBL/GenBank/DDBJ whole genome shotgun (WGS) entry which is preliminary data.</text>
</comment>
<keyword evidence="3" id="KW-1185">Reference proteome</keyword>
<feature type="region of interest" description="Disordered" evidence="1">
    <location>
        <begin position="1"/>
        <end position="41"/>
    </location>
</feature>
<gene>
    <name evidence="2" type="ORF">SNEC2469_LOCUS19704</name>
</gene>
<organism evidence="2 3">
    <name type="scientific">Symbiodinium necroappetens</name>
    <dbReference type="NCBI Taxonomy" id="1628268"/>
    <lineage>
        <taxon>Eukaryota</taxon>
        <taxon>Sar</taxon>
        <taxon>Alveolata</taxon>
        <taxon>Dinophyceae</taxon>
        <taxon>Suessiales</taxon>
        <taxon>Symbiodiniaceae</taxon>
        <taxon>Symbiodinium</taxon>
    </lineage>
</organism>
<proteinExistence type="predicted"/>
<reference evidence="2" key="1">
    <citation type="submission" date="2021-02" db="EMBL/GenBank/DDBJ databases">
        <authorList>
            <person name="Dougan E. K."/>
            <person name="Rhodes N."/>
            <person name="Thang M."/>
            <person name="Chan C."/>
        </authorList>
    </citation>
    <scope>NUCLEOTIDE SEQUENCE</scope>
</reference>
<name>A0A812WI16_9DINO</name>